<keyword evidence="2" id="KW-1185">Reference proteome</keyword>
<dbReference type="EMBL" id="QPFP01000011">
    <property type="protein sequence ID" value="TEB33668.1"/>
    <property type="molecule type" value="Genomic_DNA"/>
</dbReference>
<dbReference type="Proteomes" id="UP000298030">
    <property type="component" value="Unassembled WGS sequence"/>
</dbReference>
<dbReference type="AlphaFoldDB" id="A0A4Y7TIA6"/>
<name>A0A4Y7TIA6_COPMI</name>
<evidence type="ECO:0000313" key="2">
    <source>
        <dbReference type="Proteomes" id="UP000298030"/>
    </source>
</evidence>
<proteinExistence type="predicted"/>
<evidence type="ECO:0000313" key="1">
    <source>
        <dbReference type="EMBL" id="TEB33668.1"/>
    </source>
</evidence>
<reference evidence="1 2" key="1">
    <citation type="journal article" date="2019" name="Nat. Ecol. Evol.">
        <title>Megaphylogeny resolves global patterns of mushroom evolution.</title>
        <authorList>
            <person name="Varga T."/>
            <person name="Krizsan K."/>
            <person name="Foldi C."/>
            <person name="Dima B."/>
            <person name="Sanchez-Garcia M."/>
            <person name="Sanchez-Ramirez S."/>
            <person name="Szollosi G.J."/>
            <person name="Szarkandi J.G."/>
            <person name="Papp V."/>
            <person name="Albert L."/>
            <person name="Andreopoulos W."/>
            <person name="Angelini C."/>
            <person name="Antonin V."/>
            <person name="Barry K.W."/>
            <person name="Bougher N.L."/>
            <person name="Buchanan P."/>
            <person name="Buyck B."/>
            <person name="Bense V."/>
            <person name="Catcheside P."/>
            <person name="Chovatia M."/>
            <person name="Cooper J."/>
            <person name="Damon W."/>
            <person name="Desjardin D."/>
            <person name="Finy P."/>
            <person name="Geml J."/>
            <person name="Haridas S."/>
            <person name="Hughes K."/>
            <person name="Justo A."/>
            <person name="Karasinski D."/>
            <person name="Kautmanova I."/>
            <person name="Kiss B."/>
            <person name="Kocsube S."/>
            <person name="Kotiranta H."/>
            <person name="LaButti K.M."/>
            <person name="Lechner B.E."/>
            <person name="Liimatainen K."/>
            <person name="Lipzen A."/>
            <person name="Lukacs Z."/>
            <person name="Mihaltcheva S."/>
            <person name="Morgado L.N."/>
            <person name="Niskanen T."/>
            <person name="Noordeloos M.E."/>
            <person name="Ohm R.A."/>
            <person name="Ortiz-Santana B."/>
            <person name="Ovrebo C."/>
            <person name="Racz N."/>
            <person name="Riley R."/>
            <person name="Savchenko A."/>
            <person name="Shiryaev A."/>
            <person name="Soop K."/>
            <person name="Spirin V."/>
            <person name="Szebenyi C."/>
            <person name="Tomsovsky M."/>
            <person name="Tulloss R.E."/>
            <person name="Uehling J."/>
            <person name="Grigoriev I.V."/>
            <person name="Vagvolgyi C."/>
            <person name="Papp T."/>
            <person name="Martin F.M."/>
            <person name="Miettinen O."/>
            <person name="Hibbett D.S."/>
            <person name="Nagy L.G."/>
        </authorList>
    </citation>
    <scope>NUCLEOTIDE SEQUENCE [LARGE SCALE GENOMIC DNA]</scope>
    <source>
        <strain evidence="1 2">FP101781</strain>
    </source>
</reference>
<organism evidence="1 2">
    <name type="scientific">Coprinellus micaceus</name>
    <name type="common">Glistening ink-cap mushroom</name>
    <name type="synonym">Coprinus micaceus</name>
    <dbReference type="NCBI Taxonomy" id="71717"/>
    <lineage>
        <taxon>Eukaryota</taxon>
        <taxon>Fungi</taxon>
        <taxon>Dikarya</taxon>
        <taxon>Basidiomycota</taxon>
        <taxon>Agaricomycotina</taxon>
        <taxon>Agaricomycetes</taxon>
        <taxon>Agaricomycetidae</taxon>
        <taxon>Agaricales</taxon>
        <taxon>Agaricineae</taxon>
        <taxon>Psathyrellaceae</taxon>
        <taxon>Coprinellus</taxon>
    </lineage>
</organism>
<protein>
    <submittedName>
        <fullName evidence="1">Uncharacterized protein</fullName>
    </submittedName>
</protein>
<accession>A0A4Y7TIA6</accession>
<gene>
    <name evidence="1" type="ORF">FA13DRAFT_1729933</name>
</gene>
<comment type="caution">
    <text evidence="1">The sequence shown here is derived from an EMBL/GenBank/DDBJ whole genome shotgun (WGS) entry which is preliminary data.</text>
</comment>
<sequence length="68" mass="7552">MYTFDFRYLNTTGLLGLPFANVIDVDFSGSMSSRNTDGMVASRCHLERYRSQVVLGVNSSGTLGRGRR</sequence>